<dbReference type="Gene3D" id="1.25.40.10">
    <property type="entry name" value="Tetratricopeptide repeat domain"/>
    <property type="match status" value="1"/>
</dbReference>
<organism evidence="1 2">
    <name type="scientific">Aplysia californica</name>
    <name type="common">California sea hare</name>
    <dbReference type="NCBI Taxonomy" id="6500"/>
    <lineage>
        <taxon>Eukaryota</taxon>
        <taxon>Metazoa</taxon>
        <taxon>Spiralia</taxon>
        <taxon>Lophotrochozoa</taxon>
        <taxon>Mollusca</taxon>
        <taxon>Gastropoda</taxon>
        <taxon>Heterobranchia</taxon>
        <taxon>Euthyneura</taxon>
        <taxon>Tectipleura</taxon>
        <taxon>Aplysiida</taxon>
        <taxon>Aplysioidea</taxon>
        <taxon>Aplysiidae</taxon>
        <taxon>Aplysia</taxon>
    </lineage>
</organism>
<dbReference type="SUPFAM" id="SSF48452">
    <property type="entry name" value="TPR-like"/>
    <property type="match status" value="1"/>
</dbReference>
<dbReference type="InterPro" id="IPR011990">
    <property type="entry name" value="TPR-like_helical_dom_sf"/>
</dbReference>
<evidence type="ECO:0000313" key="1">
    <source>
        <dbReference type="Proteomes" id="UP000694888"/>
    </source>
</evidence>
<evidence type="ECO:0000313" key="2">
    <source>
        <dbReference type="RefSeq" id="XP_012946632.2"/>
    </source>
</evidence>
<feature type="non-terminal residue" evidence="2">
    <location>
        <position position="211"/>
    </location>
</feature>
<keyword evidence="1" id="KW-1185">Reference proteome</keyword>
<accession>A0ABM1AFG5</accession>
<dbReference type="InterPro" id="IPR053248">
    <property type="entry name" value="Zinc_finger_MYND_domain"/>
</dbReference>
<dbReference type="PANTHER" id="PTHR46533">
    <property type="entry name" value="ZINC FINGER MYND DOMAIN-CONTAINING PROTEIN 12"/>
    <property type="match status" value="1"/>
</dbReference>
<gene>
    <name evidence="2" type="primary">LOC101854229</name>
</gene>
<proteinExistence type="predicted"/>
<protein>
    <submittedName>
        <fullName evidence="2">Zinc finger MYND domain-containing protein 12</fullName>
    </submittedName>
</protein>
<dbReference type="Proteomes" id="UP000694888">
    <property type="component" value="Unplaced"/>
</dbReference>
<dbReference type="GeneID" id="101854229"/>
<name>A0ABM1AFG5_APLCA</name>
<dbReference type="PANTHER" id="PTHR46533:SF1">
    <property type="entry name" value="ZINC FINGER MYND DOMAIN-CONTAINING PROTEIN 12"/>
    <property type="match status" value="1"/>
</dbReference>
<dbReference type="RefSeq" id="XP_012946632.2">
    <property type="nucleotide sequence ID" value="XM_013091178.2"/>
</dbReference>
<reference evidence="2" key="1">
    <citation type="submission" date="2025-08" db="UniProtKB">
        <authorList>
            <consortium name="RefSeq"/>
        </authorList>
    </citation>
    <scope>IDENTIFICATION</scope>
</reference>
<sequence length="211" mass="23433">MILKEALMQRAQEVSINMMGENDKEQAYLAANFRVKTTIDMYGSGHPATWTGLILLASTYINLRDYSKAGSCLSKIQASLLDQDIKCPLELGAELSRVYGLIAEGQGCLDDALTEFSEEVYSNSKVHGTHGWKTAGSYWRLGRTFLHKGLHDVADSMYRQTVDIWLTYLRDKLLTNDEEKDVAAGVGGLFQKVKVEILDGEAKVQCSEALT</sequence>